<feature type="domain" description="RING-type" evidence="6">
    <location>
        <begin position="77"/>
        <end position="119"/>
    </location>
</feature>
<evidence type="ECO:0000256" key="2">
    <source>
        <dbReference type="ARBA" id="ARBA00022771"/>
    </source>
</evidence>
<dbReference type="eggNOG" id="KOG0800">
    <property type="taxonomic scope" value="Eukaryota"/>
</dbReference>
<feature type="chain" id="PRO_5004341604" description="RING-type domain-containing protein" evidence="5">
    <location>
        <begin position="29"/>
        <end position="128"/>
    </location>
</feature>
<evidence type="ECO:0000256" key="1">
    <source>
        <dbReference type="ARBA" id="ARBA00022723"/>
    </source>
</evidence>
<dbReference type="Proteomes" id="UP000029121">
    <property type="component" value="Unassembled WGS sequence"/>
</dbReference>
<dbReference type="EMBL" id="KB870811">
    <property type="protein sequence ID" value="EOA18037.1"/>
    <property type="molecule type" value="Genomic_DNA"/>
</dbReference>
<evidence type="ECO:0000256" key="4">
    <source>
        <dbReference type="PROSITE-ProRule" id="PRU00175"/>
    </source>
</evidence>
<evidence type="ECO:0000313" key="7">
    <source>
        <dbReference type="EMBL" id="EOA18037.1"/>
    </source>
</evidence>
<evidence type="ECO:0000313" key="8">
    <source>
        <dbReference type="Proteomes" id="UP000029121"/>
    </source>
</evidence>
<keyword evidence="1" id="KW-0479">Metal-binding</keyword>
<dbReference type="InterPro" id="IPR001841">
    <property type="entry name" value="Znf_RING"/>
</dbReference>
<evidence type="ECO:0000256" key="3">
    <source>
        <dbReference type="ARBA" id="ARBA00022833"/>
    </source>
</evidence>
<dbReference type="PROSITE" id="PS50089">
    <property type="entry name" value="ZF_RING_2"/>
    <property type="match status" value="1"/>
</dbReference>
<dbReference type="GO" id="GO:0016567">
    <property type="term" value="P:protein ubiquitination"/>
    <property type="evidence" value="ECO:0007669"/>
    <property type="project" value="TreeGrafter"/>
</dbReference>
<dbReference type="GO" id="GO:0061630">
    <property type="term" value="F:ubiquitin protein ligase activity"/>
    <property type="evidence" value="ECO:0007669"/>
    <property type="project" value="TreeGrafter"/>
</dbReference>
<gene>
    <name evidence="7" type="ORF">CARUB_v10006480mg</name>
</gene>
<proteinExistence type="predicted"/>
<sequence length="128" mass="14661">MISQCGLLYFILFNLYLLVDLCIQPATTESVPDVETGHLTPSESELKIFKTGYTSRIKGMESKEEEEGFGGDEICCCSICLEEFEDGHEIVSINKCRHVFHRLCIDSWLKQDQSCPNCRCFLLDFIYT</sequence>
<dbReference type="PANTHER" id="PTHR45969:SF53">
    <property type="entry name" value="EMB|CAB89405.1-RELATED"/>
    <property type="match status" value="1"/>
</dbReference>
<dbReference type="InterPro" id="IPR013083">
    <property type="entry name" value="Znf_RING/FYVE/PHD"/>
</dbReference>
<dbReference type="SUPFAM" id="SSF57850">
    <property type="entry name" value="RING/U-box"/>
    <property type="match status" value="1"/>
</dbReference>
<dbReference type="Pfam" id="PF13639">
    <property type="entry name" value="zf-RING_2"/>
    <property type="match status" value="1"/>
</dbReference>
<dbReference type="SMART" id="SM00184">
    <property type="entry name" value="RING"/>
    <property type="match status" value="1"/>
</dbReference>
<dbReference type="PANTHER" id="PTHR45969">
    <property type="entry name" value="RING ZINC FINGER PROTEIN-RELATED"/>
    <property type="match status" value="1"/>
</dbReference>
<accession>R0F836</accession>
<keyword evidence="2 4" id="KW-0863">Zinc-finger</keyword>
<organism evidence="7 8">
    <name type="scientific">Capsella rubella</name>
    <dbReference type="NCBI Taxonomy" id="81985"/>
    <lineage>
        <taxon>Eukaryota</taxon>
        <taxon>Viridiplantae</taxon>
        <taxon>Streptophyta</taxon>
        <taxon>Embryophyta</taxon>
        <taxon>Tracheophyta</taxon>
        <taxon>Spermatophyta</taxon>
        <taxon>Magnoliopsida</taxon>
        <taxon>eudicotyledons</taxon>
        <taxon>Gunneridae</taxon>
        <taxon>Pentapetalae</taxon>
        <taxon>rosids</taxon>
        <taxon>malvids</taxon>
        <taxon>Brassicales</taxon>
        <taxon>Brassicaceae</taxon>
        <taxon>Camelineae</taxon>
        <taxon>Capsella</taxon>
    </lineage>
</organism>
<evidence type="ECO:0000259" key="6">
    <source>
        <dbReference type="PROSITE" id="PS50089"/>
    </source>
</evidence>
<keyword evidence="3" id="KW-0862">Zinc</keyword>
<dbReference type="Gene3D" id="3.30.40.10">
    <property type="entry name" value="Zinc/RING finger domain, C3HC4 (zinc finger)"/>
    <property type="match status" value="1"/>
</dbReference>
<dbReference type="GO" id="GO:0008270">
    <property type="term" value="F:zinc ion binding"/>
    <property type="evidence" value="ECO:0007669"/>
    <property type="project" value="UniProtKB-KW"/>
</dbReference>
<keyword evidence="5" id="KW-0732">Signal</keyword>
<dbReference type="AlphaFoldDB" id="R0F836"/>
<reference evidence="8" key="1">
    <citation type="journal article" date="2013" name="Nat. Genet.">
        <title>The Capsella rubella genome and the genomic consequences of rapid mating system evolution.</title>
        <authorList>
            <person name="Slotte T."/>
            <person name="Hazzouri K.M."/>
            <person name="Agren J.A."/>
            <person name="Koenig D."/>
            <person name="Maumus F."/>
            <person name="Guo Y.L."/>
            <person name="Steige K."/>
            <person name="Platts A.E."/>
            <person name="Escobar J.S."/>
            <person name="Newman L.K."/>
            <person name="Wang W."/>
            <person name="Mandakova T."/>
            <person name="Vello E."/>
            <person name="Smith L.M."/>
            <person name="Henz S.R."/>
            <person name="Steffen J."/>
            <person name="Takuno S."/>
            <person name="Brandvain Y."/>
            <person name="Coop G."/>
            <person name="Andolfatto P."/>
            <person name="Hu T.T."/>
            <person name="Blanchette M."/>
            <person name="Clark R.M."/>
            <person name="Quesneville H."/>
            <person name="Nordborg M."/>
            <person name="Gaut B.S."/>
            <person name="Lysak M.A."/>
            <person name="Jenkins J."/>
            <person name="Grimwood J."/>
            <person name="Chapman J."/>
            <person name="Prochnik S."/>
            <person name="Shu S."/>
            <person name="Rokhsar D."/>
            <person name="Schmutz J."/>
            <person name="Weigel D."/>
            <person name="Wright S.I."/>
        </authorList>
    </citation>
    <scope>NUCLEOTIDE SEQUENCE [LARGE SCALE GENOMIC DNA]</scope>
    <source>
        <strain evidence="8">cv. Monte Gargano</strain>
    </source>
</reference>
<name>R0F836_9BRAS</name>
<protein>
    <recommendedName>
        <fullName evidence="6">RING-type domain-containing protein</fullName>
    </recommendedName>
</protein>
<feature type="signal peptide" evidence="5">
    <location>
        <begin position="1"/>
        <end position="28"/>
    </location>
</feature>
<keyword evidence="8" id="KW-1185">Reference proteome</keyword>
<evidence type="ECO:0000256" key="5">
    <source>
        <dbReference type="SAM" id="SignalP"/>
    </source>
</evidence>